<evidence type="ECO:0000256" key="3">
    <source>
        <dbReference type="ARBA" id="ARBA00004931"/>
    </source>
</evidence>
<dbReference type="NCBIfam" id="NF005729">
    <property type="entry name" value="PRK07546.1-3"/>
    <property type="match status" value="1"/>
</dbReference>
<evidence type="ECO:0000256" key="2">
    <source>
        <dbReference type="ARBA" id="ARBA00004824"/>
    </source>
</evidence>
<evidence type="ECO:0000256" key="1">
    <source>
        <dbReference type="ARBA" id="ARBA00003109"/>
    </source>
</evidence>
<dbReference type="GO" id="GO:0004084">
    <property type="term" value="F:branched-chain-amino-acid transaminase activity"/>
    <property type="evidence" value="ECO:0007669"/>
    <property type="project" value="UniProtKB-EC"/>
</dbReference>
<dbReference type="SUPFAM" id="SSF56752">
    <property type="entry name" value="D-aminoacid aminotransferase-like PLP-dependent enzymes"/>
    <property type="match status" value="1"/>
</dbReference>
<gene>
    <name evidence="12" type="ORF">GCM10011491_28380</name>
</gene>
<evidence type="ECO:0000256" key="4">
    <source>
        <dbReference type="ARBA" id="ARBA00005072"/>
    </source>
</evidence>
<dbReference type="AlphaFoldDB" id="A0A916SG37"/>
<keyword evidence="13" id="KW-1185">Reference proteome</keyword>
<comment type="similarity">
    <text evidence="5">Belongs to the class-IV pyridoxal-phosphate-dependent aminotransferase family.</text>
</comment>
<comment type="function">
    <text evidence="1">Acts on leucine, isoleucine and valine.</text>
</comment>
<dbReference type="EMBL" id="BMHH01000011">
    <property type="protein sequence ID" value="GGA98454.1"/>
    <property type="molecule type" value="Genomic_DNA"/>
</dbReference>
<dbReference type="NCBIfam" id="NF005731">
    <property type="entry name" value="PRK07546.1-5"/>
    <property type="match status" value="1"/>
</dbReference>
<evidence type="ECO:0000256" key="9">
    <source>
        <dbReference type="ARBA" id="ARBA00048212"/>
    </source>
</evidence>
<keyword evidence="8" id="KW-0028">Amino-acid biosynthesis</keyword>
<dbReference type="Proteomes" id="UP000646478">
    <property type="component" value="Unassembled WGS sequence"/>
</dbReference>
<name>A0A916SG37_9HYPH</name>
<proteinExistence type="inferred from homology"/>
<comment type="pathway">
    <text evidence="4">Amino-acid biosynthesis; L-leucine biosynthesis; L-leucine from 3-methyl-2-oxobutanoate: step 4/4.</text>
</comment>
<dbReference type="InterPro" id="IPR043131">
    <property type="entry name" value="BCAT-like_N"/>
</dbReference>
<dbReference type="RefSeq" id="WP_188824851.1">
    <property type="nucleotide sequence ID" value="NZ_BMHH01000011.1"/>
</dbReference>
<evidence type="ECO:0000256" key="8">
    <source>
        <dbReference type="ARBA" id="ARBA00023304"/>
    </source>
</evidence>
<evidence type="ECO:0000256" key="10">
    <source>
        <dbReference type="ARBA" id="ARBA00048798"/>
    </source>
</evidence>
<reference evidence="12" key="2">
    <citation type="submission" date="2020-09" db="EMBL/GenBank/DDBJ databases">
        <authorList>
            <person name="Sun Q."/>
            <person name="Zhou Y."/>
        </authorList>
    </citation>
    <scope>NUCLEOTIDE SEQUENCE</scope>
    <source>
        <strain evidence="12">CGMCC 1.15082</strain>
    </source>
</reference>
<dbReference type="Gene3D" id="3.30.470.10">
    <property type="match status" value="1"/>
</dbReference>
<dbReference type="Gene3D" id="3.20.10.10">
    <property type="entry name" value="D-amino Acid Aminotransferase, subunit A, domain 2"/>
    <property type="match status" value="1"/>
</dbReference>
<dbReference type="Pfam" id="PF01063">
    <property type="entry name" value="Aminotran_4"/>
    <property type="match status" value="1"/>
</dbReference>
<protein>
    <recommendedName>
        <fullName evidence="7">Probable branched-chain-amino-acid aminotransferase</fullName>
        <ecNumber evidence="6">2.6.1.42</ecNumber>
    </recommendedName>
</protein>
<comment type="pathway">
    <text evidence="2">Amino-acid biosynthesis; L-isoleucine biosynthesis; L-isoleucine from 2-oxobutanoate: step 4/4.</text>
</comment>
<evidence type="ECO:0000256" key="7">
    <source>
        <dbReference type="ARBA" id="ARBA00014472"/>
    </source>
</evidence>
<comment type="pathway">
    <text evidence="3">Amino-acid biosynthesis; L-valine biosynthesis; L-valine from pyruvate: step 4/4.</text>
</comment>
<evidence type="ECO:0000256" key="11">
    <source>
        <dbReference type="ARBA" id="ARBA00049229"/>
    </source>
</evidence>
<dbReference type="EC" id="2.6.1.42" evidence="6"/>
<dbReference type="InterPro" id="IPR043132">
    <property type="entry name" value="BCAT-like_C"/>
</dbReference>
<evidence type="ECO:0000313" key="13">
    <source>
        <dbReference type="Proteomes" id="UP000646478"/>
    </source>
</evidence>
<organism evidence="12 13">
    <name type="scientific">Brucella endophytica</name>
    <dbReference type="NCBI Taxonomy" id="1963359"/>
    <lineage>
        <taxon>Bacteria</taxon>
        <taxon>Pseudomonadati</taxon>
        <taxon>Pseudomonadota</taxon>
        <taxon>Alphaproteobacteria</taxon>
        <taxon>Hyphomicrobiales</taxon>
        <taxon>Brucellaceae</taxon>
        <taxon>Brucella/Ochrobactrum group</taxon>
        <taxon>Brucella</taxon>
    </lineage>
</organism>
<dbReference type="InterPro" id="IPR001544">
    <property type="entry name" value="Aminotrans_IV"/>
</dbReference>
<comment type="catalytic activity">
    <reaction evidence="11">
        <text>L-leucine + 2-oxoglutarate = 4-methyl-2-oxopentanoate + L-glutamate</text>
        <dbReference type="Rhea" id="RHEA:18321"/>
        <dbReference type="ChEBI" id="CHEBI:16810"/>
        <dbReference type="ChEBI" id="CHEBI:17865"/>
        <dbReference type="ChEBI" id="CHEBI:29985"/>
        <dbReference type="ChEBI" id="CHEBI:57427"/>
        <dbReference type="EC" id="2.6.1.42"/>
    </reaction>
</comment>
<dbReference type="PANTHER" id="PTHR42743:SF11">
    <property type="entry name" value="AMINODEOXYCHORISMATE LYASE"/>
    <property type="match status" value="1"/>
</dbReference>
<accession>A0A916SG37</accession>
<evidence type="ECO:0000313" key="12">
    <source>
        <dbReference type="EMBL" id="GGA98454.1"/>
    </source>
</evidence>
<evidence type="ECO:0000256" key="6">
    <source>
        <dbReference type="ARBA" id="ARBA00013053"/>
    </source>
</evidence>
<dbReference type="InterPro" id="IPR036038">
    <property type="entry name" value="Aminotransferase-like"/>
</dbReference>
<keyword evidence="8" id="KW-0100">Branched-chain amino acid biosynthesis</keyword>
<evidence type="ECO:0000256" key="5">
    <source>
        <dbReference type="ARBA" id="ARBA00009320"/>
    </source>
</evidence>
<comment type="catalytic activity">
    <reaction evidence="10">
        <text>L-isoleucine + 2-oxoglutarate = (S)-3-methyl-2-oxopentanoate + L-glutamate</text>
        <dbReference type="Rhea" id="RHEA:24801"/>
        <dbReference type="ChEBI" id="CHEBI:16810"/>
        <dbReference type="ChEBI" id="CHEBI:29985"/>
        <dbReference type="ChEBI" id="CHEBI:35146"/>
        <dbReference type="ChEBI" id="CHEBI:58045"/>
        <dbReference type="EC" id="2.6.1.42"/>
    </reaction>
</comment>
<comment type="catalytic activity">
    <reaction evidence="9">
        <text>L-valine + 2-oxoglutarate = 3-methyl-2-oxobutanoate + L-glutamate</text>
        <dbReference type="Rhea" id="RHEA:24813"/>
        <dbReference type="ChEBI" id="CHEBI:11851"/>
        <dbReference type="ChEBI" id="CHEBI:16810"/>
        <dbReference type="ChEBI" id="CHEBI:29985"/>
        <dbReference type="ChEBI" id="CHEBI:57762"/>
        <dbReference type="EC" id="2.6.1.42"/>
    </reaction>
</comment>
<dbReference type="PANTHER" id="PTHR42743">
    <property type="entry name" value="AMINO-ACID AMINOTRANSFERASE"/>
    <property type="match status" value="1"/>
</dbReference>
<sequence>MSSESPVRNGNGPDYELIETLRWEPLCGFLRLQRHLARLEHSAQALSFPFDETAIRARLESVARGDQALRVRLALDLGGTVSVTAQPFTPLSPDTIWRVAIAHTRLDKKDPLLHHKTTRRQIYEAARAEFSRDDVDEVILLNNEGRVCEGTITSVFADHGGTCCATPALDCGLLPGILRGELLAGGIVHEAELTEDDLRKAKNILVGNSLRGLIRARLL</sequence>
<comment type="caution">
    <text evidence="12">The sequence shown here is derived from an EMBL/GenBank/DDBJ whole genome shotgun (WGS) entry which is preliminary data.</text>
</comment>
<dbReference type="GO" id="GO:0009082">
    <property type="term" value="P:branched-chain amino acid biosynthetic process"/>
    <property type="evidence" value="ECO:0007669"/>
    <property type="project" value="UniProtKB-KW"/>
</dbReference>
<dbReference type="InterPro" id="IPR050571">
    <property type="entry name" value="Class-IV_PLP-Dep_Aminotrnsfr"/>
</dbReference>
<reference evidence="12" key="1">
    <citation type="journal article" date="2014" name="Int. J. Syst. Evol. Microbiol.">
        <title>Complete genome sequence of Corynebacterium casei LMG S-19264T (=DSM 44701T), isolated from a smear-ripened cheese.</title>
        <authorList>
            <consortium name="US DOE Joint Genome Institute (JGI-PGF)"/>
            <person name="Walter F."/>
            <person name="Albersmeier A."/>
            <person name="Kalinowski J."/>
            <person name="Ruckert C."/>
        </authorList>
    </citation>
    <scope>NUCLEOTIDE SEQUENCE</scope>
    <source>
        <strain evidence="12">CGMCC 1.15082</strain>
    </source>
</reference>